<gene>
    <name evidence="3" type="ORF">AWB75_03324</name>
</gene>
<dbReference type="Pfam" id="PF09850">
    <property type="entry name" value="DotU"/>
    <property type="match status" value="1"/>
</dbReference>
<dbReference type="PANTHER" id="PTHR38033:SF1">
    <property type="entry name" value="DOTU FAMILY TYPE IV_VI SECRETION SYSTEM PROTEIN"/>
    <property type="match status" value="1"/>
</dbReference>
<keyword evidence="4" id="KW-1185">Reference proteome</keyword>
<comment type="caution">
    <text evidence="3">The sequence shown here is derived from an EMBL/GenBank/DDBJ whole genome shotgun (WGS) entry which is preliminary data.</text>
</comment>
<dbReference type="Gene3D" id="1.25.40.590">
    <property type="entry name" value="Type IV / VI secretion system, DotU"/>
    <property type="match status" value="1"/>
</dbReference>
<accession>A0A158BDG6</accession>
<feature type="domain" description="Type IV / VI secretion system DotU" evidence="2">
    <location>
        <begin position="29"/>
        <end position="225"/>
    </location>
</feature>
<evidence type="ECO:0000259" key="2">
    <source>
        <dbReference type="Pfam" id="PF09850"/>
    </source>
</evidence>
<evidence type="ECO:0000256" key="1">
    <source>
        <dbReference type="SAM" id="Phobius"/>
    </source>
</evidence>
<keyword evidence="1" id="KW-0812">Transmembrane</keyword>
<dbReference type="NCBIfam" id="TIGR03349">
    <property type="entry name" value="IV_VI_DotU"/>
    <property type="match status" value="1"/>
</dbReference>
<dbReference type="AlphaFoldDB" id="A0A158BDG6"/>
<keyword evidence="1" id="KW-1133">Transmembrane helix</keyword>
<dbReference type="RefSeq" id="WP_061125180.1">
    <property type="nucleotide sequence ID" value="NZ_FCOF02000013.1"/>
</dbReference>
<organism evidence="3 4">
    <name type="scientific">Caballeronia catudaia</name>
    <dbReference type="NCBI Taxonomy" id="1777136"/>
    <lineage>
        <taxon>Bacteria</taxon>
        <taxon>Pseudomonadati</taxon>
        <taxon>Pseudomonadota</taxon>
        <taxon>Betaproteobacteria</taxon>
        <taxon>Burkholderiales</taxon>
        <taxon>Burkholderiaceae</taxon>
        <taxon>Caballeronia</taxon>
    </lineage>
</organism>
<sequence length="242" mass="26769">MNMLTSSRAGAPLVEQAPGMAQASATGIRDLLRDTALFVATLSTGGAAEDFKALRDRCKSMVDEFGAALEHRGYPEDVCDDAAKAQCALLDETALQHLSENDKPNWSAQPLQVEKFKQHDAGEHVFERLEFRMRERSPQIDLLECYSAILGLGFRGRYAIHGAGDRESLIAELGTLIARLRPEGERPFIVDRPGRRFQDWFRRMSPWAIAGIGCVIALVTWLIWHVALDAQLAALIPGTVKP</sequence>
<feature type="transmembrane region" description="Helical" evidence="1">
    <location>
        <begin position="204"/>
        <end position="224"/>
    </location>
</feature>
<dbReference type="Proteomes" id="UP000054870">
    <property type="component" value="Unassembled WGS sequence"/>
</dbReference>
<reference evidence="3" key="1">
    <citation type="submission" date="2016-01" db="EMBL/GenBank/DDBJ databases">
        <authorList>
            <person name="Peeters C."/>
        </authorList>
    </citation>
    <scope>NUCLEOTIDE SEQUENCE [LARGE SCALE GENOMIC DNA]</scope>
    <source>
        <strain evidence="3">LMG 29318</strain>
    </source>
</reference>
<protein>
    <submittedName>
        <fullName evidence="3">Type VI secretion system protein ImpK</fullName>
    </submittedName>
</protein>
<dbReference type="OrthoDB" id="6998040at2"/>
<dbReference type="InterPro" id="IPR038522">
    <property type="entry name" value="T4/T6SS_DotU_sf"/>
</dbReference>
<evidence type="ECO:0000313" key="4">
    <source>
        <dbReference type="Proteomes" id="UP000054870"/>
    </source>
</evidence>
<proteinExistence type="predicted"/>
<evidence type="ECO:0000313" key="3">
    <source>
        <dbReference type="EMBL" id="SAK68101.1"/>
    </source>
</evidence>
<keyword evidence="1" id="KW-0472">Membrane</keyword>
<dbReference type="PANTHER" id="PTHR38033">
    <property type="entry name" value="MEMBRANE PROTEIN-RELATED"/>
    <property type="match status" value="1"/>
</dbReference>
<dbReference type="InterPro" id="IPR017732">
    <property type="entry name" value="T4/T6SS_DotU"/>
</dbReference>
<name>A0A158BDG6_9BURK</name>
<dbReference type="EMBL" id="FCOF02000013">
    <property type="protein sequence ID" value="SAK68101.1"/>
    <property type="molecule type" value="Genomic_DNA"/>
</dbReference>